<keyword evidence="1" id="KW-1133">Transmembrane helix</keyword>
<feature type="transmembrane region" description="Helical" evidence="1">
    <location>
        <begin position="85"/>
        <end position="102"/>
    </location>
</feature>
<dbReference type="InterPro" id="IPR012429">
    <property type="entry name" value="HGSNAT_cat"/>
</dbReference>
<keyword evidence="1" id="KW-0472">Membrane</keyword>
<name>A0AB38YKC1_9GAMM</name>
<dbReference type="AlphaFoldDB" id="A0AB38YKC1"/>
<feature type="transmembrane region" description="Helical" evidence="1">
    <location>
        <begin position="175"/>
        <end position="194"/>
    </location>
</feature>
<accession>A0AB38YKC1</accession>
<dbReference type="RefSeq" id="WP_304996872.1">
    <property type="nucleotide sequence ID" value="NZ_CP101717.1"/>
</dbReference>
<reference evidence="3" key="1">
    <citation type="submission" date="2022-07" db="EMBL/GenBank/DDBJ databases">
        <title>Complete genome sequence of Salinispirillum sp. LH10-3-1 capable of multiple carbohydrate inversion isolated from a soda lake.</title>
        <authorList>
            <person name="Liu J."/>
            <person name="Zhai Y."/>
            <person name="Zhang H."/>
            <person name="Yang H."/>
            <person name="Qu J."/>
            <person name="Li J."/>
        </authorList>
    </citation>
    <scope>NUCLEOTIDE SEQUENCE</scope>
    <source>
        <strain evidence="3">LH 10-3-1</strain>
    </source>
</reference>
<gene>
    <name evidence="3" type="ORF">NFC81_07310</name>
</gene>
<protein>
    <submittedName>
        <fullName evidence="3">DUF1624 domain-containing protein</fullName>
    </submittedName>
</protein>
<keyword evidence="1" id="KW-0812">Transmembrane</keyword>
<feature type="transmembrane region" description="Helical" evidence="1">
    <location>
        <begin position="108"/>
        <end position="127"/>
    </location>
</feature>
<dbReference type="EMBL" id="CP101717">
    <property type="protein sequence ID" value="WLD59581.1"/>
    <property type="molecule type" value="Genomic_DNA"/>
</dbReference>
<feature type="transmembrane region" description="Helical" evidence="1">
    <location>
        <begin position="48"/>
        <end position="73"/>
    </location>
</feature>
<evidence type="ECO:0000259" key="2">
    <source>
        <dbReference type="Pfam" id="PF07786"/>
    </source>
</evidence>
<feature type="domain" description="Heparan-alpha-glucosaminide N-acetyltransferase catalytic" evidence="2">
    <location>
        <begin position="10"/>
        <end position="223"/>
    </location>
</feature>
<sequence length="236" mass="26788">MSALPAAPTRYPRPDVMRGSAILLMIFFHGWYDLSVFGFVAMSMADPVWYSLRAVIVSLFCLTAGASLVWAHGKRTRWSAYAKRQGQLAAGALIVTAFSLIAYPTHWIYFGILHFFVLALLISLPLLRLPRLSLVLGLLLIAAERFGVPYTDPWMYNVLQPMLNLPSGTMDRMYLLPWLGVVWVGVWLGHQPWLRQGMPEFPGRRTIVWLGQRPLMIYLVHQPVLYGLAWLLYIAA</sequence>
<evidence type="ECO:0000313" key="3">
    <source>
        <dbReference type="EMBL" id="WLD59581.1"/>
    </source>
</evidence>
<feature type="transmembrane region" description="Helical" evidence="1">
    <location>
        <begin position="215"/>
        <end position="235"/>
    </location>
</feature>
<feature type="transmembrane region" description="Helical" evidence="1">
    <location>
        <begin position="134"/>
        <end position="155"/>
    </location>
</feature>
<proteinExistence type="predicted"/>
<organism evidence="3">
    <name type="scientific">Salinispirillum sp. LH 10-3-1</name>
    <dbReference type="NCBI Taxonomy" id="2952525"/>
    <lineage>
        <taxon>Bacteria</taxon>
        <taxon>Pseudomonadati</taxon>
        <taxon>Pseudomonadota</taxon>
        <taxon>Gammaproteobacteria</taxon>
        <taxon>Oceanospirillales</taxon>
        <taxon>Saccharospirillaceae</taxon>
        <taxon>Salinispirillum</taxon>
    </lineage>
</organism>
<evidence type="ECO:0000256" key="1">
    <source>
        <dbReference type="SAM" id="Phobius"/>
    </source>
</evidence>
<feature type="transmembrane region" description="Helical" evidence="1">
    <location>
        <begin position="21"/>
        <end position="42"/>
    </location>
</feature>
<dbReference type="Pfam" id="PF07786">
    <property type="entry name" value="HGSNAT_cat"/>
    <property type="match status" value="1"/>
</dbReference>